<dbReference type="AlphaFoldDB" id="A0AAP9WGF1"/>
<reference evidence="2" key="1">
    <citation type="submission" date="2019-09" db="EMBL/GenBank/DDBJ databases">
        <title>Comparative Genomics of Leptospira interrogans Reveals Genome Plasticity - A Common Adaptive Strategy for Survival in Various Hosts.</title>
        <authorList>
            <person name="Ramli S.R."/>
            <person name="Bunk B."/>
            <person name="Goris M."/>
            <person name="Bhuju S."/>
            <person name="Jarek M."/>
            <person name="Sproer C."/>
            <person name="Mustakim S."/>
            <person name="Strommenger B."/>
            <person name="Pessler F."/>
        </authorList>
    </citation>
    <scope>NUCLEOTIDE SEQUENCE</scope>
    <source>
        <strain evidence="2">782</strain>
    </source>
</reference>
<evidence type="ECO:0008006" key="4">
    <source>
        <dbReference type="Google" id="ProtNLM"/>
    </source>
</evidence>
<sequence>MKENLKSLFEYNRVVEKSHNVDQQNCFNCLFQFNGNRWRINLSTTLIFILFYFLHKTIKSLFQNFNLMF</sequence>
<gene>
    <name evidence="2" type="ORF">Lepto782_18195</name>
</gene>
<evidence type="ECO:0000313" key="3">
    <source>
        <dbReference type="Proteomes" id="UP000663124"/>
    </source>
</evidence>
<keyword evidence="1" id="KW-0812">Transmembrane</keyword>
<evidence type="ECO:0000256" key="1">
    <source>
        <dbReference type="SAM" id="Phobius"/>
    </source>
</evidence>
<protein>
    <recommendedName>
        <fullName evidence="4">Transmembrane protein</fullName>
    </recommendedName>
</protein>
<feature type="transmembrane region" description="Helical" evidence="1">
    <location>
        <begin position="38"/>
        <end position="54"/>
    </location>
</feature>
<keyword evidence="1" id="KW-1133">Transmembrane helix</keyword>
<keyword evidence="1" id="KW-0472">Membrane</keyword>
<name>A0AAP9WGF1_LEPIR</name>
<dbReference type="Proteomes" id="UP000663124">
    <property type="component" value="Chromosome 1"/>
</dbReference>
<evidence type="ECO:0000313" key="2">
    <source>
        <dbReference type="EMBL" id="QOI44600.1"/>
    </source>
</evidence>
<dbReference type="EMBL" id="CP043884">
    <property type="protein sequence ID" value="QOI44600.1"/>
    <property type="molecule type" value="Genomic_DNA"/>
</dbReference>
<accession>A0AAP9WGF1</accession>
<organism evidence="2 3">
    <name type="scientific">Leptospira interrogans serovar Canicola</name>
    <dbReference type="NCBI Taxonomy" id="211880"/>
    <lineage>
        <taxon>Bacteria</taxon>
        <taxon>Pseudomonadati</taxon>
        <taxon>Spirochaetota</taxon>
        <taxon>Spirochaetia</taxon>
        <taxon>Leptospirales</taxon>
        <taxon>Leptospiraceae</taxon>
        <taxon>Leptospira</taxon>
    </lineage>
</organism>
<proteinExistence type="predicted"/>